<comment type="subcellular location">
    <subcellularLocation>
        <location evidence="8">Cell membrane</location>
        <topology evidence="8">Multi-pass membrane protein</topology>
    </subcellularLocation>
    <subcellularLocation>
        <location evidence="1">Membrane</location>
        <topology evidence="1">Multi-pass membrane protein</topology>
    </subcellularLocation>
</comment>
<feature type="transmembrane region" description="Helical" evidence="8">
    <location>
        <begin position="282"/>
        <end position="302"/>
    </location>
</feature>
<evidence type="ECO:0000256" key="2">
    <source>
        <dbReference type="ARBA" id="ARBA00022428"/>
    </source>
</evidence>
<dbReference type="GO" id="GO:0046428">
    <property type="term" value="F:1,4-dihydroxy-2-naphthoate polyprenyltransferase activity"/>
    <property type="evidence" value="ECO:0007669"/>
    <property type="project" value="UniProtKB-UniRule"/>
</dbReference>
<feature type="transmembrane region" description="Helical" evidence="8">
    <location>
        <begin position="125"/>
        <end position="143"/>
    </location>
</feature>
<dbReference type="GO" id="GO:0042371">
    <property type="term" value="P:vitamin K biosynthetic process"/>
    <property type="evidence" value="ECO:0007669"/>
    <property type="project" value="TreeGrafter"/>
</dbReference>
<dbReference type="InterPro" id="IPR000537">
    <property type="entry name" value="UbiA_prenyltransferase"/>
</dbReference>
<keyword evidence="4 8" id="KW-0808">Transferase</keyword>
<evidence type="ECO:0000256" key="1">
    <source>
        <dbReference type="ARBA" id="ARBA00004141"/>
    </source>
</evidence>
<comment type="catalytic activity">
    <reaction evidence="8">
        <text>an all-trans-polyprenyl diphosphate + 1,4-dihydroxy-2-naphthoate + H(+) = a 2-demethylmenaquinol + CO2 + diphosphate</text>
        <dbReference type="Rhea" id="RHEA:26478"/>
        <dbReference type="Rhea" id="RHEA-COMP:9563"/>
        <dbReference type="Rhea" id="RHEA-COMP:9564"/>
        <dbReference type="ChEBI" id="CHEBI:11173"/>
        <dbReference type="ChEBI" id="CHEBI:15378"/>
        <dbReference type="ChEBI" id="CHEBI:16526"/>
        <dbReference type="ChEBI" id="CHEBI:33019"/>
        <dbReference type="ChEBI" id="CHEBI:55437"/>
        <dbReference type="ChEBI" id="CHEBI:58914"/>
        <dbReference type="EC" id="2.5.1.74"/>
    </reaction>
</comment>
<keyword evidence="6 8" id="KW-1133">Transmembrane helix</keyword>
<keyword evidence="11" id="KW-1185">Reference proteome</keyword>
<dbReference type="RefSeq" id="WP_106347905.1">
    <property type="nucleotide sequence ID" value="NZ_PVUE01000002.1"/>
</dbReference>
<comment type="pathway">
    <text evidence="8">Quinol/quinone metabolism; menaquinone biosynthesis; menaquinol from 1,4-dihydroxy-2-naphthoate: step 1/2.</text>
</comment>
<proteinExistence type="inferred from homology"/>
<dbReference type="AlphaFoldDB" id="A0A2T1A4C5"/>
<name>A0A2T1A4C5_9ACTN</name>
<dbReference type="Pfam" id="PF01040">
    <property type="entry name" value="UbiA"/>
    <property type="match status" value="1"/>
</dbReference>
<dbReference type="InterPro" id="IPR026046">
    <property type="entry name" value="UBIAD1"/>
</dbReference>
<sequence length="304" mass="31510">MKNRSQASLWVAGARPRTLPLSVVPVAVGTAVAAEYAPSGTGWYGEISWWRVVLALVVGLALQIGVNYANDYSDGIRGADADRVGPLRLTASGVVPAKQVKYAAFGCFALAALCGLGLAVSTSYWLVLVGAVAIVGAWFYTGGSSPYGYRGLGDVSVFVFFGLVAVIGTAYVAGSHPRLSWLALWTAIPVGLLAVAVLVANNLRDLPKDALVGKRTSAVRLGDRGTRIMYALCVGLAIVVGALVVPVICLPLIAIAAIVGFFPVRTVLRGAKGMDLISVLVATGQLQIVYGAALVIGLLVGADW</sequence>
<dbReference type="Proteomes" id="UP000237752">
    <property type="component" value="Unassembled WGS sequence"/>
</dbReference>
<dbReference type="PIRSF" id="PIRSF005355">
    <property type="entry name" value="UBIAD1"/>
    <property type="match status" value="1"/>
</dbReference>
<feature type="transmembrane region" description="Helical" evidence="8">
    <location>
        <begin position="179"/>
        <end position="200"/>
    </location>
</feature>
<feature type="transmembrane region" description="Helical" evidence="8">
    <location>
        <begin position="102"/>
        <end position="119"/>
    </location>
</feature>
<evidence type="ECO:0000256" key="8">
    <source>
        <dbReference type="HAMAP-Rule" id="MF_01937"/>
    </source>
</evidence>
<dbReference type="GO" id="GO:0009234">
    <property type="term" value="P:menaquinone biosynthetic process"/>
    <property type="evidence" value="ECO:0007669"/>
    <property type="project" value="UniProtKB-UniRule"/>
</dbReference>
<comment type="similarity">
    <text evidence="8">Belongs to the MenA family. Type 1 subfamily.</text>
</comment>
<evidence type="ECO:0000256" key="9">
    <source>
        <dbReference type="NCBIfam" id="TIGR00751"/>
    </source>
</evidence>
<dbReference type="InterPro" id="IPR044878">
    <property type="entry name" value="UbiA_sf"/>
</dbReference>
<keyword evidence="2 8" id="KW-0474">Menaquinone biosynthesis</keyword>
<dbReference type="PANTHER" id="PTHR13929">
    <property type="entry name" value="1,4-DIHYDROXY-2-NAPHTHOATE OCTAPRENYLTRANSFERASE"/>
    <property type="match status" value="1"/>
</dbReference>
<dbReference type="NCBIfam" id="NF004751">
    <property type="entry name" value="PRK06080.1-3"/>
    <property type="match status" value="1"/>
</dbReference>
<dbReference type="HAMAP" id="MF_01937">
    <property type="entry name" value="MenA_1"/>
    <property type="match status" value="1"/>
</dbReference>
<comment type="caution">
    <text evidence="10">The sequence shown here is derived from an EMBL/GenBank/DDBJ whole genome shotgun (WGS) entry which is preliminary data.</text>
</comment>
<comment type="function">
    <text evidence="8">Conversion of 1,4-dihydroxy-2-naphthoate (DHNA) to demethylmenaquinone (DMK).</text>
</comment>
<dbReference type="Gene3D" id="1.10.357.140">
    <property type="entry name" value="UbiA prenyltransferase"/>
    <property type="match status" value="1"/>
</dbReference>
<keyword evidence="7 8" id="KW-0472">Membrane</keyword>
<dbReference type="PANTHER" id="PTHR13929:SF0">
    <property type="entry name" value="UBIA PRENYLTRANSFERASE DOMAIN-CONTAINING PROTEIN 1"/>
    <property type="match status" value="1"/>
</dbReference>
<dbReference type="GO" id="GO:0005886">
    <property type="term" value="C:plasma membrane"/>
    <property type="evidence" value="ECO:0007669"/>
    <property type="project" value="UniProtKB-SubCell"/>
</dbReference>
<dbReference type="CDD" id="cd13962">
    <property type="entry name" value="PT_UbiA_UBIAD1"/>
    <property type="match status" value="1"/>
</dbReference>
<dbReference type="OrthoDB" id="9767568at2"/>
<dbReference type="EMBL" id="PVUE01000002">
    <property type="protein sequence ID" value="PRZ43452.1"/>
    <property type="molecule type" value="Genomic_DNA"/>
</dbReference>
<dbReference type="EC" id="2.5.1.74" evidence="8 9"/>
<feature type="transmembrane region" description="Helical" evidence="8">
    <location>
        <begin position="229"/>
        <end position="262"/>
    </location>
</feature>
<evidence type="ECO:0000256" key="6">
    <source>
        <dbReference type="ARBA" id="ARBA00022989"/>
    </source>
</evidence>
<keyword evidence="3 8" id="KW-1003">Cell membrane</keyword>
<organism evidence="10 11">
    <name type="scientific">Antricoccus suffuscus</name>
    <dbReference type="NCBI Taxonomy" id="1629062"/>
    <lineage>
        <taxon>Bacteria</taxon>
        <taxon>Bacillati</taxon>
        <taxon>Actinomycetota</taxon>
        <taxon>Actinomycetes</taxon>
        <taxon>Geodermatophilales</taxon>
        <taxon>Antricoccaceae</taxon>
        <taxon>Antricoccus</taxon>
    </lineage>
</organism>
<evidence type="ECO:0000256" key="5">
    <source>
        <dbReference type="ARBA" id="ARBA00022692"/>
    </source>
</evidence>
<evidence type="ECO:0000256" key="4">
    <source>
        <dbReference type="ARBA" id="ARBA00022679"/>
    </source>
</evidence>
<dbReference type="UniPathway" id="UPA00079">
    <property type="reaction ID" value="UER00168"/>
</dbReference>
<dbReference type="NCBIfam" id="TIGR00751">
    <property type="entry name" value="menA"/>
    <property type="match status" value="1"/>
</dbReference>
<reference evidence="10 11" key="1">
    <citation type="submission" date="2018-03" db="EMBL/GenBank/DDBJ databases">
        <title>Genomic Encyclopedia of Archaeal and Bacterial Type Strains, Phase II (KMG-II): from individual species to whole genera.</title>
        <authorList>
            <person name="Goeker M."/>
        </authorList>
    </citation>
    <scope>NUCLEOTIDE SEQUENCE [LARGE SCALE GENOMIC DNA]</scope>
    <source>
        <strain evidence="10 11">DSM 100065</strain>
    </source>
</reference>
<feature type="transmembrane region" description="Helical" evidence="8">
    <location>
        <begin position="155"/>
        <end position="173"/>
    </location>
</feature>
<evidence type="ECO:0000256" key="7">
    <source>
        <dbReference type="ARBA" id="ARBA00023136"/>
    </source>
</evidence>
<accession>A0A2T1A4C5</accession>
<gene>
    <name evidence="8" type="primary">menA</name>
    <name evidence="10" type="ORF">CLV47_102138</name>
</gene>
<protein>
    <recommendedName>
        <fullName evidence="8 9">1,4-dihydroxy-2-naphthoate octaprenyltransferase</fullName>
        <shortName evidence="8">DHNA-octaprenyltransferase</shortName>
        <ecNumber evidence="8 9">2.5.1.74</ecNumber>
    </recommendedName>
</protein>
<keyword evidence="5 8" id="KW-0812">Transmembrane</keyword>
<dbReference type="InterPro" id="IPR004657">
    <property type="entry name" value="MenA"/>
</dbReference>
<feature type="transmembrane region" description="Helical" evidence="8">
    <location>
        <begin position="49"/>
        <end position="69"/>
    </location>
</feature>
<evidence type="ECO:0000313" key="11">
    <source>
        <dbReference type="Proteomes" id="UP000237752"/>
    </source>
</evidence>
<evidence type="ECO:0000313" key="10">
    <source>
        <dbReference type="EMBL" id="PRZ43452.1"/>
    </source>
</evidence>
<evidence type="ECO:0000256" key="3">
    <source>
        <dbReference type="ARBA" id="ARBA00022475"/>
    </source>
</evidence>